<evidence type="ECO:0000313" key="1">
    <source>
        <dbReference type="EMBL" id="SVA48289.1"/>
    </source>
</evidence>
<organism evidence="1">
    <name type="scientific">marine metagenome</name>
    <dbReference type="NCBI Taxonomy" id="408172"/>
    <lineage>
        <taxon>unclassified sequences</taxon>
        <taxon>metagenomes</taxon>
        <taxon>ecological metagenomes</taxon>
    </lineage>
</organism>
<dbReference type="InterPro" id="IPR032710">
    <property type="entry name" value="NTF2-like_dom_sf"/>
</dbReference>
<dbReference type="Gene3D" id="3.10.450.50">
    <property type="match status" value="1"/>
</dbReference>
<accession>A0A381W6W1</accession>
<reference evidence="1" key="1">
    <citation type="submission" date="2018-05" db="EMBL/GenBank/DDBJ databases">
        <authorList>
            <person name="Lanie J.A."/>
            <person name="Ng W.-L."/>
            <person name="Kazmierczak K.M."/>
            <person name="Andrzejewski T.M."/>
            <person name="Davidsen T.M."/>
            <person name="Wayne K.J."/>
            <person name="Tettelin H."/>
            <person name="Glass J.I."/>
            <person name="Rusch D."/>
            <person name="Podicherti R."/>
            <person name="Tsui H.-C.T."/>
            <person name="Winkler M.E."/>
        </authorList>
    </citation>
    <scope>NUCLEOTIDE SEQUENCE</scope>
</reference>
<dbReference type="AlphaFoldDB" id="A0A381W6W1"/>
<proteinExistence type="predicted"/>
<protein>
    <recommendedName>
        <fullName evidence="2">DUF4440 domain-containing protein</fullName>
    </recommendedName>
</protein>
<dbReference type="EMBL" id="UINC01010895">
    <property type="protein sequence ID" value="SVA48289.1"/>
    <property type="molecule type" value="Genomic_DNA"/>
</dbReference>
<name>A0A381W6W1_9ZZZZ</name>
<feature type="non-terminal residue" evidence="1">
    <location>
        <position position="1"/>
    </location>
</feature>
<evidence type="ECO:0008006" key="2">
    <source>
        <dbReference type="Google" id="ProtNLM"/>
    </source>
</evidence>
<dbReference type="SUPFAM" id="SSF54427">
    <property type="entry name" value="NTF2-like"/>
    <property type="match status" value="1"/>
</dbReference>
<sequence>VLSRSDLEELQSLEEGMWRSETRGDRGWTDAHLAPGFFEFGLSGRRYDRGEVLDTEVGEIDAVLPLNDFRCTNLADSHVLVTYQIECYGGRTNRSSIWHRTDTGWAMDFHQGTPTGDC</sequence>
<gene>
    <name evidence="1" type="ORF">METZ01_LOCUS101143</name>
</gene>